<dbReference type="AlphaFoldDB" id="A0A371HYT1"/>
<dbReference type="Proteomes" id="UP000257109">
    <property type="component" value="Unassembled WGS sequence"/>
</dbReference>
<sequence length="60" mass="6807">MRKEGILDFSPSETQSSRIVAAPLRRYRSRDGDLRRYATSVAAHHRSAPLRPLLTTKLSL</sequence>
<comment type="caution">
    <text evidence="1">The sequence shown here is derived from an EMBL/GenBank/DDBJ whole genome shotgun (WGS) entry which is preliminary data.</text>
</comment>
<accession>A0A371HYT1</accession>
<gene>
    <name evidence="1" type="ORF">CR513_07928</name>
</gene>
<feature type="non-terminal residue" evidence="1">
    <location>
        <position position="1"/>
    </location>
</feature>
<reference evidence="1" key="1">
    <citation type="submission" date="2018-05" db="EMBL/GenBank/DDBJ databases">
        <title>Draft genome of Mucuna pruriens seed.</title>
        <authorList>
            <person name="Nnadi N.E."/>
            <person name="Vos R."/>
            <person name="Hasami M.H."/>
            <person name="Devisetty U.K."/>
            <person name="Aguiy J.C."/>
        </authorList>
    </citation>
    <scope>NUCLEOTIDE SEQUENCE [LARGE SCALE GENOMIC DNA]</scope>
    <source>
        <strain evidence="1">JCA_2017</strain>
    </source>
</reference>
<keyword evidence="2" id="KW-1185">Reference proteome</keyword>
<dbReference type="EMBL" id="QJKJ01001379">
    <property type="protein sequence ID" value="RDY07903.1"/>
    <property type="molecule type" value="Genomic_DNA"/>
</dbReference>
<organism evidence="1 2">
    <name type="scientific">Mucuna pruriens</name>
    <name type="common">Velvet bean</name>
    <name type="synonym">Dolichos pruriens</name>
    <dbReference type="NCBI Taxonomy" id="157652"/>
    <lineage>
        <taxon>Eukaryota</taxon>
        <taxon>Viridiplantae</taxon>
        <taxon>Streptophyta</taxon>
        <taxon>Embryophyta</taxon>
        <taxon>Tracheophyta</taxon>
        <taxon>Spermatophyta</taxon>
        <taxon>Magnoliopsida</taxon>
        <taxon>eudicotyledons</taxon>
        <taxon>Gunneridae</taxon>
        <taxon>Pentapetalae</taxon>
        <taxon>rosids</taxon>
        <taxon>fabids</taxon>
        <taxon>Fabales</taxon>
        <taxon>Fabaceae</taxon>
        <taxon>Papilionoideae</taxon>
        <taxon>50 kb inversion clade</taxon>
        <taxon>NPAAA clade</taxon>
        <taxon>indigoferoid/millettioid clade</taxon>
        <taxon>Phaseoleae</taxon>
        <taxon>Mucuna</taxon>
    </lineage>
</organism>
<proteinExistence type="predicted"/>
<evidence type="ECO:0000313" key="1">
    <source>
        <dbReference type="EMBL" id="RDY07903.1"/>
    </source>
</evidence>
<protein>
    <submittedName>
        <fullName evidence="1">Uncharacterized protein</fullName>
    </submittedName>
</protein>
<name>A0A371HYT1_MUCPR</name>
<evidence type="ECO:0000313" key="2">
    <source>
        <dbReference type="Proteomes" id="UP000257109"/>
    </source>
</evidence>